<evidence type="ECO:0000256" key="3">
    <source>
        <dbReference type="ARBA" id="ARBA00022989"/>
    </source>
</evidence>
<feature type="transmembrane region" description="Helical" evidence="5">
    <location>
        <begin position="7"/>
        <end position="28"/>
    </location>
</feature>
<feature type="transmembrane region" description="Helical" evidence="5">
    <location>
        <begin position="274"/>
        <end position="292"/>
    </location>
</feature>
<evidence type="ECO:0000313" key="7">
    <source>
        <dbReference type="EMBL" id="EHJ08051.1"/>
    </source>
</evidence>
<dbReference type="PATRIC" id="fig|911238.3.peg.1054"/>
<feature type="domain" description="ABC-2 type transporter transmembrane" evidence="6">
    <location>
        <begin position="8"/>
        <end position="410"/>
    </location>
</feature>
<evidence type="ECO:0000256" key="5">
    <source>
        <dbReference type="SAM" id="Phobius"/>
    </source>
</evidence>
<feature type="transmembrane region" description="Helical" evidence="5">
    <location>
        <begin position="336"/>
        <end position="359"/>
    </location>
</feature>
<feature type="transmembrane region" description="Helical" evidence="5">
    <location>
        <begin position="307"/>
        <end position="329"/>
    </location>
</feature>
<dbReference type="AlphaFoldDB" id="G5JIG0"/>
<reference evidence="7 8" key="1">
    <citation type="journal article" date="2012" name="BMC Genomics">
        <title>Comparative genomic analysis of the genus Staphylococcus including Staphylococcus aureus and its newly described sister species Staphylococcus simiae.</title>
        <authorList>
            <person name="Suzuki H."/>
            <person name="Lefebure T."/>
            <person name="Pavinski Bitar P."/>
            <person name="Stanhope M.J."/>
        </authorList>
    </citation>
    <scope>NUCLEOTIDE SEQUENCE [LARGE SCALE GENOMIC DNA]</scope>
    <source>
        <strain evidence="7 8">CCM 7213</strain>
    </source>
</reference>
<keyword evidence="4 5" id="KW-0472">Membrane</keyword>
<dbReference type="InterPro" id="IPR013525">
    <property type="entry name" value="ABC2_TM"/>
</dbReference>
<feature type="transmembrane region" description="Helical" evidence="5">
    <location>
        <begin position="392"/>
        <end position="412"/>
    </location>
</feature>
<evidence type="ECO:0000313" key="8">
    <source>
        <dbReference type="Proteomes" id="UP000005413"/>
    </source>
</evidence>
<name>G5JIG0_9STAP</name>
<accession>G5JIG0</accession>
<dbReference type="Gene3D" id="3.40.1710.10">
    <property type="entry name" value="abc type-2 transporter like domain"/>
    <property type="match status" value="1"/>
</dbReference>
<keyword evidence="8" id="KW-1185">Reference proteome</keyword>
<dbReference type="Pfam" id="PF12698">
    <property type="entry name" value="ABC2_membrane_3"/>
    <property type="match status" value="1"/>
</dbReference>
<comment type="subcellular location">
    <subcellularLocation>
        <location evidence="1">Membrane</location>
        <topology evidence="1">Multi-pass membrane protein</topology>
    </subcellularLocation>
</comment>
<dbReference type="OrthoDB" id="2406134at2"/>
<dbReference type="PANTHER" id="PTHR43077:SF5">
    <property type="entry name" value="PHAGE INFECTION PROTEIN"/>
    <property type="match status" value="1"/>
</dbReference>
<organism evidence="7 8">
    <name type="scientific">Staphylococcus simiae CCM 7213 = CCUG 51256</name>
    <dbReference type="NCBI Taxonomy" id="911238"/>
    <lineage>
        <taxon>Bacteria</taxon>
        <taxon>Bacillati</taxon>
        <taxon>Bacillota</taxon>
        <taxon>Bacilli</taxon>
        <taxon>Bacillales</taxon>
        <taxon>Staphylococcaceae</taxon>
        <taxon>Staphylococcus</taxon>
    </lineage>
</organism>
<evidence type="ECO:0000256" key="2">
    <source>
        <dbReference type="ARBA" id="ARBA00022692"/>
    </source>
</evidence>
<dbReference type="InterPro" id="IPR051328">
    <property type="entry name" value="T7SS_ABC-Transporter"/>
</dbReference>
<dbReference type="Proteomes" id="UP000005413">
    <property type="component" value="Unassembled WGS sequence"/>
</dbReference>
<proteinExistence type="predicted"/>
<dbReference type="GO" id="GO:0016020">
    <property type="term" value="C:membrane"/>
    <property type="evidence" value="ECO:0007669"/>
    <property type="project" value="UniProtKB-SubCell"/>
</dbReference>
<dbReference type="RefSeq" id="WP_002463820.1">
    <property type="nucleotide sequence ID" value="NZ_AEUN01000401.1"/>
</dbReference>
<keyword evidence="3 5" id="KW-1133">Transmembrane helix</keyword>
<dbReference type="GO" id="GO:0140359">
    <property type="term" value="F:ABC-type transporter activity"/>
    <property type="evidence" value="ECO:0007669"/>
    <property type="project" value="InterPro"/>
</dbReference>
<dbReference type="EMBL" id="AEUN01000401">
    <property type="protein sequence ID" value="EHJ08051.1"/>
    <property type="molecule type" value="Genomic_DNA"/>
</dbReference>
<feature type="transmembrane region" description="Helical" evidence="5">
    <location>
        <begin position="232"/>
        <end position="254"/>
    </location>
</feature>
<keyword evidence="2 5" id="KW-0812">Transmembrane</keyword>
<sequence>MKNKLVWLAPIVAIFILVVLATAFYPAYNPKPKDVPMAVVNEDQGLKANGKEINIGNKFEQKLLKNSNEAMDWSKVTSKKQLEKDIKNGKYIGAIIIDKDFSKDAMSQSQSIVMTEKQQEMKDKIKSGDISPEQVVKMKQQQQNVDTPEPKQAEISTIVNQGSNSQIANIVSQGLTTMTDNMNNQISKQNVKLLAQQHMDIPSDKYSDIANPVKVDQSTLHKVKDHQANGNAAMSMFAPTWLTSMLVAVITFFAFRNRKALATHSDKIKFISKLVIAVIVAAFAGAFSYVYYMNGVFDFNFTRPNDVALLMGITILGIVSLLIAFLVWFGLPVVPLLMLVIIFTMQAIMLPTAMVPKFYQDYILPWNPFYHFINALKSIIYEGQHLQFDGTIWIFISFMIVGLVSLTAAIYVKNNKQSQN</sequence>
<evidence type="ECO:0000259" key="6">
    <source>
        <dbReference type="Pfam" id="PF12698"/>
    </source>
</evidence>
<gene>
    <name evidence="7" type="ORF">SS7213T_06231</name>
</gene>
<dbReference type="PANTHER" id="PTHR43077">
    <property type="entry name" value="TRANSPORT PERMEASE YVFS-RELATED"/>
    <property type="match status" value="1"/>
</dbReference>
<evidence type="ECO:0000256" key="1">
    <source>
        <dbReference type="ARBA" id="ARBA00004141"/>
    </source>
</evidence>
<protein>
    <submittedName>
        <fullName evidence="7">YhgE/Pip N-terminal domain</fullName>
    </submittedName>
</protein>
<evidence type="ECO:0000256" key="4">
    <source>
        <dbReference type="ARBA" id="ARBA00023136"/>
    </source>
</evidence>
<comment type="caution">
    <text evidence="7">The sequence shown here is derived from an EMBL/GenBank/DDBJ whole genome shotgun (WGS) entry which is preliminary data.</text>
</comment>